<evidence type="ECO:0000313" key="3">
    <source>
        <dbReference type="Proteomes" id="UP001319180"/>
    </source>
</evidence>
<dbReference type="InterPro" id="IPR007235">
    <property type="entry name" value="Glyco_trans_28_C"/>
</dbReference>
<accession>A0AAP2GI57</accession>
<sequence length="360" mass="39924">MKRVLVAPLDWGLGHATRCIPILRALQARGCTILLAGSGDSLQLLRQEFPSLFYAVLPAYQPRYPAKGASMVWAMARQLPKFLTVIRREHVALERLVREQSVDLVIADNRYGCWSASVPCIFITHQCNILMPRRFGWLASMVARMNRRSMKRFTRCWLPDYPGEASLAGKLAACGEHTPGGTHRYIGALSRLSPAMPRQKRYDLLCVFSGPEPQRTLLEQAVTAQVNRSVLRVLIVRGLPGGRTVAPLETRAEVVDFLASDALQEALEASRCVLARSGFSTVMDLAHVGGNAIFVPTPGQTEQEYLAARLMEKKIAYSTAQQDFDLEIAWQHVPLYTGFTPAAGAQDTWLHPAIDEALTL</sequence>
<dbReference type="RefSeq" id="WP_254091120.1">
    <property type="nucleotide sequence ID" value="NZ_JAHESC010000021.1"/>
</dbReference>
<evidence type="ECO:0000259" key="1">
    <source>
        <dbReference type="Pfam" id="PF04101"/>
    </source>
</evidence>
<name>A0AAP2GI57_9BACT</name>
<dbReference type="GO" id="GO:0016758">
    <property type="term" value="F:hexosyltransferase activity"/>
    <property type="evidence" value="ECO:0007669"/>
    <property type="project" value="InterPro"/>
</dbReference>
<dbReference type="Pfam" id="PF04101">
    <property type="entry name" value="Glyco_tran_28_C"/>
    <property type="match status" value="1"/>
</dbReference>
<protein>
    <recommendedName>
        <fullName evidence="1">Glycosyl transferase family 28 C-terminal domain-containing protein</fullName>
    </recommendedName>
</protein>
<organism evidence="2 3">
    <name type="scientific">Dawidia soli</name>
    <dbReference type="NCBI Taxonomy" id="2782352"/>
    <lineage>
        <taxon>Bacteria</taxon>
        <taxon>Pseudomonadati</taxon>
        <taxon>Bacteroidota</taxon>
        <taxon>Cytophagia</taxon>
        <taxon>Cytophagales</taxon>
        <taxon>Chryseotaleaceae</taxon>
        <taxon>Dawidia</taxon>
    </lineage>
</organism>
<dbReference type="Gene3D" id="3.40.50.2000">
    <property type="entry name" value="Glycogen Phosphorylase B"/>
    <property type="match status" value="2"/>
</dbReference>
<dbReference type="PANTHER" id="PTHR21015:SF22">
    <property type="entry name" value="GLYCOSYLTRANSFERASE"/>
    <property type="match status" value="1"/>
</dbReference>
<proteinExistence type="predicted"/>
<keyword evidence="3" id="KW-1185">Reference proteome</keyword>
<comment type="caution">
    <text evidence="2">The sequence shown here is derived from an EMBL/GenBank/DDBJ whole genome shotgun (WGS) entry which is preliminary data.</text>
</comment>
<dbReference type="SUPFAM" id="SSF53756">
    <property type="entry name" value="UDP-Glycosyltransferase/glycogen phosphorylase"/>
    <property type="match status" value="1"/>
</dbReference>
<dbReference type="Proteomes" id="UP001319180">
    <property type="component" value="Unassembled WGS sequence"/>
</dbReference>
<reference evidence="2 3" key="1">
    <citation type="submission" date="2021-05" db="EMBL/GenBank/DDBJ databases">
        <title>A Polyphasic approach of four new species of the genus Ohtaekwangia: Ohtaekwangia histidinii sp. nov., Ohtaekwangia cretensis sp. nov., Ohtaekwangia indiensis sp. nov., Ohtaekwangia reichenbachii sp. nov. from diverse environment.</title>
        <authorList>
            <person name="Octaviana S."/>
        </authorList>
    </citation>
    <scope>NUCLEOTIDE SEQUENCE [LARGE SCALE GENOMIC DNA]</scope>
    <source>
        <strain evidence="2 3">PWU37</strain>
    </source>
</reference>
<dbReference type="AlphaFoldDB" id="A0AAP2GI57"/>
<dbReference type="EMBL" id="JAHESC010000021">
    <property type="protein sequence ID" value="MBT1687891.1"/>
    <property type="molecule type" value="Genomic_DNA"/>
</dbReference>
<feature type="domain" description="Glycosyl transferase family 28 C-terminal" evidence="1">
    <location>
        <begin position="253"/>
        <end position="325"/>
    </location>
</feature>
<gene>
    <name evidence="2" type="ORF">KK078_15080</name>
</gene>
<dbReference type="PANTHER" id="PTHR21015">
    <property type="entry name" value="UDP-N-ACETYLGLUCOSAMINE--N-ACETYLMURAMYL-(PENTAPEPTIDE) PYROPHOSPHORYL-UNDECAPRENOL N-ACETYLGLUCOSAMINE TRANSFERASE 1"/>
    <property type="match status" value="1"/>
</dbReference>
<evidence type="ECO:0000313" key="2">
    <source>
        <dbReference type="EMBL" id="MBT1687891.1"/>
    </source>
</evidence>